<dbReference type="Gene3D" id="3.80.10.10">
    <property type="entry name" value="Ribonuclease Inhibitor"/>
    <property type="match status" value="5"/>
</dbReference>
<dbReference type="Pfam" id="PF03221">
    <property type="entry name" value="HTH_Tnp_Tc5"/>
    <property type="match status" value="1"/>
</dbReference>
<gene>
    <name evidence="8" type="ORF">B5M09_003957</name>
</gene>
<dbReference type="PANTHER" id="PTHR46652:SF3">
    <property type="entry name" value="LEUCINE-RICH REPEAT-CONTAINING PROTEIN 9"/>
    <property type="match status" value="1"/>
</dbReference>
<dbReference type="Pfam" id="PF13855">
    <property type="entry name" value="LRR_8"/>
    <property type="match status" value="1"/>
</dbReference>
<dbReference type="EMBL" id="MZMZ02003940">
    <property type="protein sequence ID" value="RQM20328.1"/>
    <property type="molecule type" value="Genomic_DNA"/>
</dbReference>
<dbReference type="PANTHER" id="PTHR46652">
    <property type="entry name" value="LEUCINE-RICH REPEAT AND IQ DOMAIN-CONTAINING PROTEIN 1-RELATED"/>
    <property type="match status" value="1"/>
</dbReference>
<feature type="compositionally biased region" description="Acidic residues" evidence="6">
    <location>
        <begin position="23"/>
        <end position="40"/>
    </location>
</feature>
<proteinExistence type="predicted"/>
<comment type="subcellular location">
    <subcellularLocation>
        <location evidence="1">Nucleus</location>
    </subcellularLocation>
</comment>
<dbReference type="InterPro" id="IPR003591">
    <property type="entry name" value="Leu-rich_rpt_typical-subtyp"/>
</dbReference>
<keyword evidence="5" id="KW-0539">Nucleus</keyword>
<dbReference type="InterPro" id="IPR006600">
    <property type="entry name" value="HTH_CenpB_DNA-bd_dom"/>
</dbReference>
<evidence type="ECO:0000256" key="6">
    <source>
        <dbReference type="SAM" id="MobiDB-lite"/>
    </source>
</evidence>
<keyword evidence="4" id="KW-0238">DNA-binding</keyword>
<dbReference type="SUPFAM" id="SSF46689">
    <property type="entry name" value="Homeodomain-like"/>
    <property type="match status" value="1"/>
</dbReference>
<comment type="caution">
    <text evidence="8">The sequence shown here is derived from an EMBL/GenBank/DDBJ whole genome shotgun (WGS) entry which is preliminary data.</text>
</comment>
<dbReference type="InterPro" id="IPR032675">
    <property type="entry name" value="LRR_dom_sf"/>
</dbReference>
<dbReference type="InterPro" id="IPR050836">
    <property type="entry name" value="SDS22/Internalin_LRR"/>
</dbReference>
<feature type="region of interest" description="Disordered" evidence="6">
    <location>
        <begin position="1"/>
        <end position="49"/>
    </location>
</feature>
<dbReference type="Proteomes" id="UP000284702">
    <property type="component" value="Unassembled WGS sequence"/>
</dbReference>
<dbReference type="VEuPathDB" id="FungiDB:H257_02923"/>
<dbReference type="SMART" id="SM00674">
    <property type="entry name" value="CENPB"/>
    <property type="match status" value="1"/>
</dbReference>
<sequence length="1816" mass="203305">MSTSYTPIEPHAQQKVLTTVEPAADDDGVSPEEEADEDDTPTPSHRERFEWFDANPDLEECCTANGLTRKQFVRRGDRVTSLEMFLGFWASMRSVRYFGLLQHLSIVKHPTITTIDGLECCPLLESLRIIECGLTHISNLSACVKLTHINLSSNHIGKIENLSTLTSLQVLWLNDNHIRRLSGLSECVQLKQLWLARNDLDELESGFEANKLLEDINVASNRLHSFQSLHGLNKLPALRSLSLSDPHYGDNPVCRLCNYQTYLLCQLPALIYLDTIELTSTNKQVADTTLIKKRMYYNMRIKTIKRNVTNCVRKARACFTDHVHYLNFNLNALMRELSDLEKELHLETLPPSAATLSSLPNLPNNALTIKRDCIAQYIQEKMTVLHSMTAAFHSLVATLALLSEKTIRRLVLELNTGGNIRLEDGTSADVWYTSCVDLVKSRAFVADLHVFGVRDVHVLRVARINNRYLRNRFQERMDQVLDGPDDHVKENVTKRGVTVKDSAAAATAKTGDGRVLENALEYLFYSQPPILDHMATPGGVTMREQEHAVECGLRAVDEYAGVADGGIKLSNSLAALDLPRLATALHVKGTNRIDPTELAPFDAFGWDTPTELTLPMRSAYRRGDWRLPPGVVLIAKVFLGHTRQVPSMSKLAQVQQEYAADGGDLQCLQVTKPADPKQKCYFVLDEALILPEYLVEYEYTSSTTMSSCCRDGMGGPDKVAIDTALKPDTEALQDMGEAFVLTDAFYNKYKLTFAEPLLEQHLLEDRSKGLIQMDPAIARRHAVMGHNAAATITPAFILETSRQQDLTLMVELNLTSCGLKSLHGFIACPLVHLEMLVLSFNEIRRIECLDGLVALRVLDLGYNILRGIDNVTGLAALQSLLLNNNLLYRFDDVQALSHLHLRTLDMRNNAICDAKRYRLHVLQRLPQLHTLDMAPVTKTELDTAMKLCTALTPLKIWTGSRLANTRQRGVVSTLDLFQTTYGKKKRPTSTRTQNATTFDQDAMMFDEDGAWWSEVDELHVNHELLTQLTHLDRLTQLRLPKLRVLNLNSNKIDRLDSVGPGTGVLACPKLENLQLAKNVVTDMLMLGLQHLPDLKVLNLESNDITSIAGLSSSRELKELHLSKNKIRQFEPPPGLSLPNLVLLKVDDNSLRSLANFFSLPRLQALDLSNNRLADMEEIERLHLVLPILQEMCIQNNPVTKRHLARSTIIFRYPSLKTLDGKDITVKLTAMSFDSLTGSQRRKSANPSNNGVTLLPQVPQSLQSPMSSTRDEKDKARDSVDSKEDRRKVLPDTLVSRNDPVTEVGTTATEAKSHKRARRETSLVEKLQLIHRADSGSVSQRKLAKDFNIGLGTVNNILKKKANTLLEAHEGAPRETKVRKKPRHEVVDQLVFEWLKCVKGPHLTGNMVKDKALELAKRMPNTDHFKASNGWLESFCKRHDISFRKLRKESSSAATTVPTLDAMVPDSGFDEWTQWFGSMSSVLGLYAADDIYSCSETQLLYQTLPDTAARLLKDLKTHNLSLHEDTEVATLLLCCNMSGSHKLPPLVVGCDHPSTLCQPQDDVGFKRAPQAWMTADIFHEWLLALDLSLKRKVLLILPSTPCHSSDLDLEHVSLRVCPSFLPSQLSPLLQGVVGHFKDAYRGLLLRHVLAMAHLKKDALTVTVDSHRLHAWIVAAWATVTATHCQHSFGRQSAALSAPSTELQSLLALFHVLFPVSDPSLLLSSVEYVNFDDHLPTQLMFTEDFLARDVREPTTDLSDAKAYTHLEELREFAITKQLPALVTSVSQAILALEQRTTDNLIQSIGLAQTSYTWDDHDG</sequence>
<evidence type="ECO:0000313" key="9">
    <source>
        <dbReference type="Proteomes" id="UP000284702"/>
    </source>
</evidence>
<feature type="compositionally biased region" description="Polar residues" evidence="6">
    <location>
        <begin position="1236"/>
        <end position="1267"/>
    </location>
</feature>
<dbReference type="InterPro" id="IPR009057">
    <property type="entry name" value="Homeodomain-like_sf"/>
</dbReference>
<dbReference type="VEuPathDB" id="FungiDB:H257_02922"/>
<dbReference type="GO" id="GO:0003677">
    <property type="term" value="F:DNA binding"/>
    <property type="evidence" value="ECO:0007669"/>
    <property type="project" value="UniProtKB-KW"/>
</dbReference>
<dbReference type="GO" id="GO:0005634">
    <property type="term" value="C:nucleus"/>
    <property type="evidence" value="ECO:0007669"/>
    <property type="project" value="UniProtKB-SubCell"/>
</dbReference>
<dbReference type="InterPro" id="IPR001611">
    <property type="entry name" value="Leu-rich_rpt"/>
</dbReference>
<dbReference type="Pfam" id="PF14580">
    <property type="entry name" value="LRR_9"/>
    <property type="match status" value="2"/>
</dbReference>
<evidence type="ECO:0000313" key="8">
    <source>
        <dbReference type="EMBL" id="RQM20328.1"/>
    </source>
</evidence>
<dbReference type="PROSITE" id="PS51253">
    <property type="entry name" value="HTH_CENPB"/>
    <property type="match status" value="1"/>
</dbReference>
<evidence type="ECO:0000256" key="2">
    <source>
        <dbReference type="ARBA" id="ARBA00022614"/>
    </source>
</evidence>
<organism evidence="8 9">
    <name type="scientific">Aphanomyces astaci</name>
    <name type="common">Crayfish plague agent</name>
    <dbReference type="NCBI Taxonomy" id="112090"/>
    <lineage>
        <taxon>Eukaryota</taxon>
        <taxon>Sar</taxon>
        <taxon>Stramenopiles</taxon>
        <taxon>Oomycota</taxon>
        <taxon>Saprolegniomycetes</taxon>
        <taxon>Saprolegniales</taxon>
        <taxon>Verrucalvaceae</taxon>
        <taxon>Aphanomyces</taxon>
    </lineage>
</organism>
<dbReference type="Pfam" id="PF04218">
    <property type="entry name" value="CENP-B_N"/>
    <property type="match status" value="1"/>
</dbReference>
<dbReference type="SMART" id="SM00369">
    <property type="entry name" value="LRR_TYP"/>
    <property type="match status" value="9"/>
</dbReference>
<feature type="compositionally biased region" description="Basic and acidic residues" evidence="6">
    <location>
        <begin position="1268"/>
        <end position="1289"/>
    </location>
</feature>
<dbReference type="InterPro" id="IPR007889">
    <property type="entry name" value="HTH_Psq"/>
</dbReference>
<feature type="domain" description="HTH CENPB-type" evidence="7">
    <location>
        <begin position="1374"/>
        <end position="1444"/>
    </location>
</feature>
<dbReference type="SMART" id="SM00365">
    <property type="entry name" value="LRR_SD22"/>
    <property type="match status" value="10"/>
</dbReference>
<feature type="region of interest" description="Disordered" evidence="6">
    <location>
        <begin position="1236"/>
        <end position="1315"/>
    </location>
</feature>
<dbReference type="Pfam" id="PF03184">
    <property type="entry name" value="DDE_1"/>
    <property type="match status" value="1"/>
</dbReference>
<dbReference type="SUPFAM" id="SSF52058">
    <property type="entry name" value="L domain-like"/>
    <property type="match status" value="3"/>
</dbReference>
<dbReference type="InterPro" id="IPR004875">
    <property type="entry name" value="DDE_SF_endonuclease_dom"/>
</dbReference>
<dbReference type="SUPFAM" id="SSF52075">
    <property type="entry name" value="Outer arm dynein light chain 1"/>
    <property type="match status" value="1"/>
</dbReference>
<evidence type="ECO:0000256" key="5">
    <source>
        <dbReference type="ARBA" id="ARBA00023242"/>
    </source>
</evidence>
<keyword evidence="3" id="KW-0677">Repeat</keyword>
<protein>
    <recommendedName>
        <fullName evidence="7">HTH CENPB-type domain-containing protein</fullName>
    </recommendedName>
</protein>
<accession>A0A425CTH0</accession>
<dbReference type="SMART" id="SM00446">
    <property type="entry name" value="LRRcap"/>
    <property type="match status" value="3"/>
</dbReference>
<evidence type="ECO:0000256" key="4">
    <source>
        <dbReference type="ARBA" id="ARBA00023125"/>
    </source>
</evidence>
<reference evidence="8" key="1">
    <citation type="submission" date="2018-07" db="EMBL/GenBank/DDBJ databases">
        <title>Annotation of Aphanomyces astaci genome assembly.</title>
        <authorList>
            <person name="Studholme D.J."/>
        </authorList>
    </citation>
    <scope>NUCLEOTIDE SEQUENCE [LARGE SCALE GENOMIC DNA]</scope>
    <source>
        <strain evidence="8">Pc</strain>
    </source>
</reference>
<dbReference type="PROSITE" id="PS51450">
    <property type="entry name" value="LRR"/>
    <property type="match status" value="8"/>
</dbReference>
<keyword evidence="2" id="KW-0433">Leucine-rich repeat</keyword>
<name>A0A425CTH0_APHAT</name>
<keyword evidence="9" id="KW-1185">Reference proteome</keyword>
<evidence type="ECO:0000256" key="1">
    <source>
        <dbReference type="ARBA" id="ARBA00004123"/>
    </source>
</evidence>
<dbReference type="Gene3D" id="1.10.10.60">
    <property type="entry name" value="Homeodomain-like"/>
    <property type="match status" value="2"/>
</dbReference>
<evidence type="ECO:0000259" key="7">
    <source>
        <dbReference type="PROSITE" id="PS51253"/>
    </source>
</evidence>
<evidence type="ECO:0000256" key="3">
    <source>
        <dbReference type="ARBA" id="ARBA00022737"/>
    </source>
</evidence>
<dbReference type="InterPro" id="IPR003603">
    <property type="entry name" value="U2A'_phosphoprotein32A_C"/>
</dbReference>